<evidence type="ECO:0000313" key="2">
    <source>
        <dbReference type="EMBL" id="TBU60036.1"/>
    </source>
</evidence>
<name>A0A4Q9PZM4_9APHY</name>
<organism evidence="2 3">
    <name type="scientific">Dichomitus squalens</name>
    <dbReference type="NCBI Taxonomy" id="114155"/>
    <lineage>
        <taxon>Eukaryota</taxon>
        <taxon>Fungi</taxon>
        <taxon>Dikarya</taxon>
        <taxon>Basidiomycota</taxon>
        <taxon>Agaricomycotina</taxon>
        <taxon>Agaricomycetes</taxon>
        <taxon>Polyporales</taxon>
        <taxon>Polyporaceae</taxon>
        <taxon>Dichomitus</taxon>
    </lineage>
</organism>
<evidence type="ECO:0000313" key="3">
    <source>
        <dbReference type="Proteomes" id="UP000292082"/>
    </source>
</evidence>
<gene>
    <name evidence="2" type="ORF">BD310DRAFT_848352</name>
</gene>
<evidence type="ECO:0000256" key="1">
    <source>
        <dbReference type="SAM" id="MobiDB-lite"/>
    </source>
</evidence>
<feature type="compositionally biased region" description="Polar residues" evidence="1">
    <location>
        <begin position="76"/>
        <end position="91"/>
    </location>
</feature>
<dbReference type="EMBL" id="ML145108">
    <property type="protein sequence ID" value="TBU60036.1"/>
    <property type="molecule type" value="Genomic_DNA"/>
</dbReference>
<proteinExistence type="predicted"/>
<keyword evidence="3" id="KW-1185">Reference proteome</keyword>
<dbReference type="Proteomes" id="UP000292082">
    <property type="component" value="Unassembled WGS sequence"/>
</dbReference>
<feature type="region of interest" description="Disordered" evidence="1">
    <location>
        <begin position="62"/>
        <end position="91"/>
    </location>
</feature>
<sequence length="91" mass="10124">MKPHRPPQGEWIKSNPCPDLLPRTASSGTSRHEEASDLMNSERTSPNSRWLLHAYLFWTSLGDGTSDESGEKEPNLGTQHFETSKSLIGDS</sequence>
<protein>
    <submittedName>
        <fullName evidence="2">Uncharacterized protein</fullName>
    </submittedName>
</protein>
<reference evidence="2 3" key="1">
    <citation type="submission" date="2019-01" db="EMBL/GenBank/DDBJ databases">
        <title>Draft genome sequences of three monokaryotic isolates of the white-rot basidiomycete fungus Dichomitus squalens.</title>
        <authorList>
            <consortium name="DOE Joint Genome Institute"/>
            <person name="Lopez S.C."/>
            <person name="Andreopoulos B."/>
            <person name="Pangilinan J."/>
            <person name="Lipzen A."/>
            <person name="Riley R."/>
            <person name="Ahrendt S."/>
            <person name="Ng V."/>
            <person name="Barry K."/>
            <person name="Daum C."/>
            <person name="Grigoriev I.V."/>
            <person name="Hilden K.S."/>
            <person name="Makela M.R."/>
            <person name="de Vries R.P."/>
        </authorList>
    </citation>
    <scope>NUCLEOTIDE SEQUENCE [LARGE SCALE GENOMIC DNA]</scope>
    <source>
        <strain evidence="2 3">CBS 464.89</strain>
    </source>
</reference>
<feature type="region of interest" description="Disordered" evidence="1">
    <location>
        <begin position="1"/>
        <end position="44"/>
    </location>
</feature>
<dbReference type="AlphaFoldDB" id="A0A4Q9PZM4"/>
<accession>A0A4Q9PZM4</accession>